<proteinExistence type="predicted"/>
<dbReference type="AlphaFoldDB" id="A0A926EI65"/>
<dbReference type="EMBL" id="JACRSY010000016">
    <property type="protein sequence ID" value="MBC8580034.1"/>
    <property type="molecule type" value="Genomic_DNA"/>
</dbReference>
<feature type="transmembrane region" description="Helical" evidence="1">
    <location>
        <begin position="91"/>
        <end position="114"/>
    </location>
</feature>
<comment type="caution">
    <text evidence="2">The sequence shown here is derived from an EMBL/GenBank/DDBJ whole genome shotgun (WGS) entry which is preliminary data.</text>
</comment>
<keyword evidence="1" id="KW-0472">Membrane</keyword>
<evidence type="ECO:0000313" key="3">
    <source>
        <dbReference type="Proteomes" id="UP000655830"/>
    </source>
</evidence>
<sequence length="130" mass="14221">MELETSKEQAYDMQLSAKKPKIKIGTMVIGIMLIAIPILITLFMTMPELWQGIMSAKGEIIKGAVIGLSTLPVLLFVVIKGGNAWYRKWWAWVACGITVIAVVAISLLGTTSMAPTNDMGRMEMQMGEGM</sequence>
<name>A0A926EI65_9FIRM</name>
<keyword evidence="1" id="KW-1133">Transmembrane helix</keyword>
<organism evidence="2 3">
    <name type="scientific">Zhenhengia yiwuensis</name>
    <dbReference type="NCBI Taxonomy" id="2763666"/>
    <lineage>
        <taxon>Bacteria</taxon>
        <taxon>Bacillati</taxon>
        <taxon>Bacillota</taxon>
        <taxon>Clostridia</taxon>
        <taxon>Lachnospirales</taxon>
        <taxon>Lachnospiraceae</taxon>
        <taxon>Zhenhengia</taxon>
    </lineage>
</organism>
<accession>A0A926EI65</accession>
<evidence type="ECO:0000313" key="2">
    <source>
        <dbReference type="EMBL" id="MBC8580034.1"/>
    </source>
</evidence>
<feature type="transmembrane region" description="Helical" evidence="1">
    <location>
        <begin position="21"/>
        <end position="40"/>
    </location>
</feature>
<keyword evidence="1" id="KW-0812">Transmembrane</keyword>
<evidence type="ECO:0000256" key="1">
    <source>
        <dbReference type="SAM" id="Phobius"/>
    </source>
</evidence>
<feature type="transmembrane region" description="Helical" evidence="1">
    <location>
        <begin position="60"/>
        <end position="79"/>
    </location>
</feature>
<gene>
    <name evidence="2" type="ORF">H8718_10920</name>
</gene>
<reference evidence="2" key="1">
    <citation type="submission" date="2020-08" db="EMBL/GenBank/DDBJ databases">
        <title>Genome public.</title>
        <authorList>
            <person name="Liu C."/>
            <person name="Sun Q."/>
        </authorList>
    </citation>
    <scope>NUCLEOTIDE SEQUENCE</scope>
    <source>
        <strain evidence="2">NSJ-12</strain>
    </source>
</reference>
<dbReference type="Proteomes" id="UP000655830">
    <property type="component" value="Unassembled WGS sequence"/>
</dbReference>
<dbReference type="RefSeq" id="WP_249332927.1">
    <property type="nucleotide sequence ID" value="NZ_JACRSY010000016.1"/>
</dbReference>
<keyword evidence="3" id="KW-1185">Reference proteome</keyword>
<protein>
    <submittedName>
        <fullName evidence="2">Uncharacterized protein</fullName>
    </submittedName>
</protein>